<reference evidence="3 4" key="1">
    <citation type="submission" date="2021-02" db="EMBL/GenBank/DDBJ databases">
        <title>Niveibacterium changnyeongensis HC41.</title>
        <authorList>
            <person name="Kang M."/>
        </authorList>
    </citation>
    <scope>NUCLEOTIDE SEQUENCE [LARGE SCALE GENOMIC DNA]</scope>
    <source>
        <strain evidence="3 4">HC41</strain>
    </source>
</reference>
<accession>A0ABX7M666</accession>
<dbReference type="PANTHER" id="PTHR43298">
    <property type="entry name" value="MULTIDRUG RESISTANCE PROTEIN NORM-RELATED"/>
    <property type="match status" value="1"/>
</dbReference>
<keyword evidence="2" id="KW-1133">Transmembrane helix</keyword>
<feature type="transmembrane region" description="Helical" evidence="2">
    <location>
        <begin position="365"/>
        <end position="385"/>
    </location>
</feature>
<feature type="transmembrane region" description="Helical" evidence="2">
    <location>
        <begin position="218"/>
        <end position="241"/>
    </location>
</feature>
<feature type="transmembrane region" description="Helical" evidence="2">
    <location>
        <begin position="325"/>
        <end position="344"/>
    </location>
</feature>
<dbReference type="EMBL" id="CP071060">
    <property type="protein sequence ID" value="QSI76189.1"/>
    <property type="molecule type" value="Genomic_DNA"/>
</dbReference>
<evidence type="ECO:0000256" key="2">
    <source>
        <dbReference type="SAM" id="Phobius"/>
    </source>
</evidence>
<evidence type="ECO:0000256" key="1">
    <source>
        <dbReference type="ARBA" id="ARBA00022448"/>
    </source>
</evidence>
<dbReference type="Proteomes" id="UP000663570">
    <property type="component" value="Chromosome"/>
</dbReference>
<evidence type="ECO:0000313" key="3">
    <source>
        <dbReference type="EMBL" id="QSI76189.1"/>
    </source>
</evidence>
<keyword evidence="2" id="KW-0472">Membrane</keyword>
<dbReference type="InterPro" id="IPR050222">
    <property type="entry name" value="MATE_MdtK"/>
</dbReference>
<feature type="transmembrane region" description="Helical" evidence="2">
    <location>
        <begin position="253"/>
        <end position="278"/>
    </location>
</feature>
<feature type="transmembrane region" description="Helical" evidence="2">
    <location>
        <begin position="290"/>
        <end position="313"/>
    </location>
</feature>
<feature type="transmembrane region" description="Helical" evidence="2">
    <location>
        <begin position="137"/>
        <end position="158"/>
    </location>
</feature>
<proteinExistence type="predicted"/>
<name>A0ABX7M666_9RHOO</name>
<feature type="transmembrane region" description="Helical" evidence="2">
    <location>
        <begin position="106"/>
        <end position="125"/>
    </location>
</feature>
<gene>
    <name evidence="3" type="ORF">JY500_17180</name>
</gene>
<evidence type="ECO:0000313" key="4">
    <source>
        <dbReference type="Proteomes" id="UP000663570"/>
    </source>
</evidence>
<feature type="transmembrane region" description="Helical" evidence="2">
    <location>
        <begin position="164"/>
        <end position="188"/>
    </location>
</feature>
<dbReference type="InterPro" id="IPR002528">
    <property type="entry name" value="MATE_fam"/>
</dbReference>
<dbReference type="CDD" id="cd13131">
    <property type="entry name" value="MATE_NorM_like"/>
    <property type="match status" value="1"/>
</dbReference>
<protein>
    <submittedName>
        <fullName evidence="3">MATE family efflux transporter</fullName>
    </submittedName>
</protein>
<organism evidence="3 4">
    <name type="scientific">Niveibacterium microcysteis</name>
    <dbReference type="NCBI Taxonomy" id="2811415"/>
    <lineage>
        <taxon>Bacteria</taxon>
        <taxon>Pseudomonadati</taxon>
        <taxon>Pseudomonadota</taxon>
        <taxon>Betaproteobacteria</taxon>
        <taxon>Rhodocyclales</taxon>
        <taxon>Rhodocyclaceae</taxon>
        <taxon>Niveibacterium</taxon>
    </lineage>
</organism>
<feature type="transmembrane region" description="Helical" evidence="2">
    <location>
        <begin position="29"/>
        <end position="50"/>
    </location>
</feature>
<keyword evidence="2" id="KW-0812">Transmembrane</keyword>
<dbReference type="PANTHER" id="PTHR43298:SF2">
    <property type="entry name" value="FMN_FAD EXPORTER YEEO-RELATED"/>
    <property type="match status" value="1"/>
</dbReference>
<keyword evidence="1" id="KW-0813">Transport</keyword>
<sequence length="432" mass="45347">MVYILMGLMDTVMAGHAGAEDQAVVGLGVALWAPVFLSLLGISQALSPVVAHHHGAGDKTGIIADTREGLWLAGISGVIPFLLMPAVPAVLAAAQIEAGLAAKVTQFLWGIVLGLPAALLTRTLGFYSASINHTRPLMVFGALGLAVNFFLNWVLIYGHLGLPALGGVGCGWATGIGMWAGLAMMALYTAQARIYREVFLWHGWSWPHWPRQKNLLKLGLPMGAAMLAEVSAFAGVALLIGRFGAVQIAAHQVALNFASLVFMLPLGLSTAISIRVGQALGGGDPRGARFIAWSGVLIGLLIAAAMVPVVLLGREAIVALYTPDAAVQAIASTLLLFAAVWQFSDATQVCAVGALRGYKVTMMPMWLMIGAFWLIAIPLGARLGYHGLDAYPVTGVYGFWIGLVVGLTLVALGLALTLRSVARHRIADHAAI</sequence>
<dbReference type="Pfam" id="PF01554">
    <property type="entry name" value="MatE"/>
    <property type="match status" value="2"/>
</dbReference>
<keyword evidence="4" id="KW-1185">Reference proteome</keyword>
<feature type="transmembrane region" description="Helical" evidence="2">
    <location>
        <begin position="397"/>
        <end position="418"/>
    </location>
</feature>
<dbReference type="NCBIfam" id="TIGR00797">
    <property type="entry name" value="matE"/>
    <property type="match status" value="1"/>
</dbReference>
<feature type="transmembrane region" description="Helical" evidence="2">
    <location>
        <begin position="70"/>
        <end position="94"/>
    </location>
</feature>